<reference evidence="2" key="2">
    <citation type="submission" date="2020-02" db="EMBL/GenBank/DDBJ databases">
        <title>Esox lucius (northern pike) genome, fEsoLuc1, primary haplotype.</title>
        <authorList>
            <person name="Myers G."/>
            <person name="Karagic N."/>
            <person name="Meyer A."/>
            <person name="Pippel M."/>
            <person name="Reichard M."/>
            <person name="Winkler S."/>
            <person name="Tracey A."/>
            <person name="Sims Y."/>
            <person name="Howe K."/>
            <person name="Rhie A."/>
            <person name="Formenti G."/>
            <person name="Durbin R."/>
            <person name="Fedrigo O."/>
            <person name="Jarvis E.D."/>
        </authorList>
    </citation>
    <scope>NUCLEOTIDE SEQUENCE [LARGE SCALE GENOMIC DNA]</scope>
</reference>
<sequence>MHSPLPQWNSCVPQVFGVGLVSLPAQFWGHSSEPSAQSASPSQAQRLGTHTVAVGQDVSSEPSEQSLSLSHTNDLAMHWPLEQLNWLSLQVFVAHCNSPQAAGSSSDPSPQSSPPSQTHRLVIHFLLSQLN</sequence>
<feature type="region of interest" description="Disordered" evidence="1">
    <location>
        <begin position="99"/>
        <end position="118"/>
    </location>
</feature>
<organism evidence="2 3">
    <name type="scientific">Esox lucius</name>
    <name type="common">Northern pike</name>
    <dbReference type="NCBI Taxonomy" id="8010"/>
    <lineage>
        <taxon>Eukaryota</taxon>
        <taxon>Metazoa</taxon>
        <taxon>Chordata</taxon>
        <taxon>Craniata</taxon>
        <taxon>Vertebrata</taxon>
        <taxon>Euteleostomi</taxon>
        <taxon>Actinopterygii</taxon>
        <taxon>Neopterygii</taxon>
        <taxon>Teleostei</taxon>
        <taxon>Protacanthopterygii</taxon>
        <taxon>Esociformes</taxon>
        <taxon>Esocidae</taxon>
        <taxon>Esox</taxon>
    </lineage>
</organism>
<feature type="compositionally biased region" description="Low complexity" evidence="1">
    <location>
        <begin position="59"/>
        <end position="69"/>
    </location>
</feature>
<protein>
    <submittedName>
        <fullName evidence="2">Uncharacterized protein</fullName>
    </submittedName>
</protein>
<name>A0A6Q2YH39_ESOLU</name>
<reference evidence="3" key="1">
    <citation type="journal article" date="2014" name="PLoS ONE">
        <title>The genome and linkage map of the northern pike (Esox lucius): conserved synteny revealed between the salmonid sister group and the Neoteleostei.</title>
        <authorList>
            <person name="Rondeau E.B."/>
            <person name="Minkley D.R."/>
            <person name="Leong J.S."/>
            <person name="Messmer A.M."/>
            <person name="Jantzen J.R."/>
            <person name="von Schalburg K.R."/>
            <person name="Lemon C."/>
            <person name="Bird N.H."/>
            <person name="Koop B.F."/>
        </authorList>
    </citation>
    <scope>NUCLEOTIDE SEQUENCE</scope>
</reference>
<dbReference type="Ensembl" id="ENSELUT00000084277.2">
    <property type="protein sequence ID" value="ENSELUP00000064772.2"/>
    <property type="gene ID" value="ENSELUG00000029870.2"/>
</dbReference>
<evidence type="ECO:0000313" key="3">
    <source>
        <dbReference type="Proteomes" id="UP000265140"/>
    </source>
</evidence>
<dbReference type="AlphaFoldDB" id="A0A6Q2YH39"/>
<feature type="compositionally biased region" description="Low complexity" evidence="1">
    <location>
        <begin position="31"/>
        <end position="45"/>
    </location>
</feature>
<evidence type="ECO:0000256" key="1">
    <source>
        <dbReference type="SAM" id="MobiDB-lite"/>
    </source>
</evidence>
<dbReference type="OMA" id="NDLAMHW"/>
<evidence type="ECO:0000313" key="2">
    <source>
        <dbReference type="Ensembl" id="ENSELUP00000064772.2"/>
    </source>
</evidence>
<feature type="region of interest" description="Disordered" evidence="1">
    <location>
        <begin position="29"/>
        <end position="69"/>
    </location>
</feature>
<dbReference type="Proteomes" id="UP000265140">
    <property type="component" value="Chromosome 9"/>
</dbReference>
<dbReference type="InParanoid" id="A0A6Q2YH39"/>
<accession>A0A6Q2YH39</accession>
<reference evidence="2" key="3">
    <citation type="submission" date="2025-08" db="UniProtKB">
        <authorList>
            <consortium name="Ensembl"/>
        </authorList>
    </citation>
    <scope>IDENTIFICATION</scope>
</reference>
<feature type="compositionally biased region" description="Low complexity" evidence="1">
    <location>
        <begin position="99"/>
        <end position="117"/>
    </location>
</feature>
<keyword evidence="3" id="KW-1185">Reference proteome</keyword>
<proteinExistence type="predicted"/>
<reference evidence="2" key="4">
    <citation type="submission" date="2025-09" db="UniProtKB">
        <authorList>
            <consortium name="Ensembl"/>
        </authorList>
    </citation>
    <scope>IDENTIFICATION</scope>
</reference>
<dbReference type="GeneTree" id="ENSGT00940000177737"/>